<feature type="domain" description="PEP-utilising enzyme mobile" evidence="21">
    <location>
        <begin position="152"/>
        <end position="224"/>
    </location>
</feature>
<evidence type="ECO:0000256" key="19">
    <source>
        <dbReference type="PIRSR" id="PIRSR000732-2"/>
    </source>
</evidence>
<dbReference type="PANTHER" id="PTHR46244">
    <property type="entry name" value="PHOSPHOENOLPYRUVATE-PROTEIN PHOSPHOTRANSFERASE"/>
    <property type="match status" value="1"/>
</dbReference>
<evidence type="ECO:0000256" key="16">
    <source>
        <dbReference type="ARBA" id="ARBA00033235"/>
    </source>
</evidence>
<evidence type="ECO:0000259" key="22">
    <source>
        <dbReference type="Pfam" id="PF02896"/>
    </source>
</evidence>
<dbReference type="GO" id="GO:0005737">
    <property type="term" value="C:cytoplasm"/>
    <property type="evidence" value="ECO:0007669"/>
    <property type="project" value="UniProtKB-SubCell"/>
</dbReference>
<feature type="domain" description="Phosphotransferase system enzyme I N-terminal" evidence="23">
    <location>
        <begin position="5"/>
        <end position="126"/>
    </location>
</feature>
<evidence type="ECO:0000256" key="15">
    <source>
        <dbReference type="ARBA" id="ARBA00022842"/>
    </source>
</evidence>
<gene>
    <name evidence="24" type="primary">ptsP</name>
    <name evidence="24" type="ORF">H9945_02840</name>
</gene>
<feature type="binding site" evidence="19">
    <location>
        <position position="295"/>
    </location>
    <ligand>
        <name>phosphoenolpyruvate</name>
        <dbReference type="ChEBI" id="CHEBI:58702"/>
    </ligand>
</feature>
<dbReference type="SUPFAM" id="SSF52009">
    <property type="entry name" value="Phosphohistidine domain"/>
    <property type="match status" value="1"/>
</dbReference>
<dbReference type="PROSITE" id="PS00742">
    <property type="entry name" value="PEP_ENZYMES_2"/>
    <property type="match status" value="1"/>
</dbReference>
<reference evidence="24" key="1">
    <citation type="journal article" date="2021" name="PeerJ">
        <title>Extensive microbial diversity within the chicken gut microbiome revealed by metagenomics and culture.</title>
        <authorList>
            <person name="Gilroy R."/>
            <person name="Ravi A."/>
            <person name="Getino M."/>
            <person name="Pursley I."/>
            <person name="Horton D.L."/>
            <person name="Alikhan N.F."/>
            <person name="Baker D."/>
            <person name="Gharbi K."/>
            <person name="Hall N."/>
            <person name="Watson M."/>
            <person name="Adriaenssens E.M."/>
            <person name="Foster-Nyarko E."/>
            <person name="Jarju S."/>
            <person name="Secka A."/>
            <person name="Antonio M."/>
            <person name="Oren A."/>
            <person name="Chaudhuri R.R."/>
            <person name="La Ragione R."/>
            <person name="Hildebrand F."/>
            <person name="Pallen M.J."/>
        </authorList>
    </citation>
    <scope>NUCLEOTIDE SEQUENCE</scope>
    <source>
        <strain evidence="24">ChiBcec8-13705</strain>
    </source>
</reference>
<dbReference type="PRINTS" id="PR01736">
    <property type="entry name" value="PHPHTRNFRASE"/>
</dbReference>
<evidence type="ECO:0000256" key="14">
    <source>
        <dbReference type="ARBA" id="ARBA00022777"/>
    </source>
</evidence>
<dbReference type="EMBL" id="DWYG01000030">
    <property type="protein sequence ID" value="HJB41412.1"/>
    <property type="molecule type" value="Genomic_DNA"/>
</dbReference>
<dbReference type="AlphaFoldDB" id="A0A9D2M5G6"/>
<evidence type="ECO:0000256" key="1">
    <source>
        <dbReference type="ARBA" id="ARBA00000683"/>
    </source>
</evidence>
<comment type="caution">
    <text evidence="24">The sequence shown here is derived from an EMBL/GenBank/DDBJ whole genome shotgun (WGS) entry which is preliminary data.</text>
</comment>
<dbReference type="GO" id="GO:0016301">
    <property type="term" value="F:kinase activity"/>
    <property type="evidence" value="ECO:0007669"/>
    <property type="project" value="UniProtKB-KW"/>
</dbReference>
<feature type="binding site" evidence="19">
    <location>
        <begin position="453"/>
        <end position="454"/>
    </location>
    <ligand>
        <name>phosphoenolpyruvate</name>
        <dbReference type="ChEBI" id="CHEBI:58702"/>
    </ligand>
</feature>
<evidence type="ECO:0000256" key="6">
    <source>
        <dbReference type="ARBA" id="ARBA00012232"/>
    </source>
</evidence>
<comment type="similarity">
    <text evidence="5 17">Belongs to the PEP-utilizing enzyme family.</text>
</comment>
<evidence type="ECO:0000256" key="13">
    <source>
        <dbReference type="ARBA" id="ARBA00022723"/>
    </source>
</evidence>
<evidence type="ECO:0000256" key="17">
    <source>
        <dbReference type="PIRNR" id="PIRNR000732"/>
    </source>
</evidence>
<dbReference type="InterPro" id="IPR015813">
    <property type="entry name" value="Pyrv/PenolPyrv_kinase-like_dom"/>
</dbReference>
<keyword evidence="14 17" id="KW-0418">Kinase</keyword>
<reference evidence="24" key="2">
    <citation type="submission" date="2021-04" db="EMBL/GenBank/DDBJ databases">
        <authorList>
            <person name="Gilroy R."/>
        </authorList>
    </citation>
    <scope>NUCLEOTIDE SEQUENCE</scope>
    <source>
        <strain evidence="24">ChiBcec8-13705</strain>
    </source>
</reference>
<protein>
    <recommendedName>
        <fullName evidence="7 17">Phosphoenolpyruvate-protein phosphotransferase</fullName>
        <ecNumber evidence="6 17">2.7.3.9</ecNumber>
    </recommendedName>
    <alternativeName>
        <fullName evidence="16 17">Phosphotransferase system, enzyme I</fullName>
    </alternativeName>
</protein>
<feature type="active site" description="Tele-phosphohistidine intermediate" evidence="18">
    <location>
        <position position="188"/>
    </location>
</feature>
<proteinExistence type="inferred from homology"/>
<evidence type="ECO:0000256" key="5">
    <source>
        <dbReference type="ARBA" id="ARBA00007837"/>
    </source>
</evidence>
<dbReference type="InterPro" id="IPR036637">
    <property type="entry name" value="Phosphohistidine_dom_sf"/>
</dbReference>
<feature type="domain" description="PEP-utilising enzyme C-terminal" evidence="22">
    <location>
        <begin position="252"/>
        <end position="539"/>
    </location>
</feature>
<keyword evidence="15 17" id="KW-0460">Magnesium</keyword>
<feature type="binding site" evidence="19">
    <location>
        <position position="464"/>
    </location>
    <ligand>
        <name>phosphoenolpyruvate</name>
        <dbReference type="ChEBI" id="CHEBI:58702"/>
    </ligand>
</feature>
<keyword evidence="12 17" id="KW-0598">Phosphotransferase system</keyword>
<dbReference type="Gene3D" id="3.20.20.60">
    <property type="entry name" value="Phosphoenolpyruvate-binding domains"/>
    <property type="match status" value="1"/>
</dbReference>
<dbReference type="PIRSF" id="PIRSF000732">
    <property type="entry name" value="PTS_enzyme_I"/>
    <property type="match status" value="1"/>
</dbReference>
<dbReference type="InterPro" id="IPR040442">
    <property type="entry name" value="Pyrv_kinase-like_dom_sf"/>
</dbReference>
<evidence type="ECO:0000256" key="9">
    <source>
        <dbReference type="ARBA" id="ARBA00022490"/>
    </source>
</evidence>
<feature type="binding site" evidence="20">
    <location>
        <position position="454"/>
    </location>
    <ligand>
        <name>Mg(2+)</name>
        <dbReference type="ChEBI" id="CHEBI:18420"/>
    </ligand>
</feature>
<dbReference type="InterPro" id="IPR008279">
    <property type="entry name" value="PEP-util_enz_mobile_dom"/>
</dbReference>
<dbReference type="GO" id="GO:0046872">
    <property type="term" value="F:metal ion binding"/>
    <property type="evidence" value="ECO:0007669"/>
    <property type="project" value="UniProtKB-KW"/>
</dbReference>
<evidence type="ECO:0000256" key="3">
    <source>
        <dbReference type="ARBA" id="ARBA00002728"/>
    </source>
</evidence>
<dbReference type="SUPFAM" id="SSF51621">
    <property type="entry name" value="Phosphoenolpyruvate/pyruvate domain"/>
    <property type="match status" value="1"/>
</dbReference>
<feature type="binding site" evidence="19">
    <location>
        <position position="331"/>
    </location>
    <ligand>
        <name>phosphoenolpyruvate</name>
        <dbReference type="ChEBI" id="CHEBI:58702"/>
    </ligand>
</feature>
<evidence type="ECO:0000259" key="21">
    <source>
        <dbReference type="Pfam" id="PF00391"/>
    </source>
</evidence>
<comment type="cofactor">
    <cofactor evidence="2 17 20">
        <name>Mg(2+)</name>
        <dbReference type="ChEBI" id="CHEBI:18420"/>
    </cofactor>
</comment>
<accession>A0A9D2M5G6</accession>
<keyword evidence="13 17" id="KW-0479">Metal-binding</keyword>
<dbReference type="Pfam" id="PF00391">
    <property type="entry name" value="PEP-utilizers"/>
    <property type="match status" value="1"/>
</dbReference>
<evidence type="ECO:0000256" key="7">
    <source>
        <dbReference type="ARBA" id="ARBA00016544"/>
    </source>
</evidence>
<dbReference type="InterPro" id="IPR050499">
    <property type="entry name" value="PEP-utilizing_PTS_enzyme"/>
</dbReference>
<evidence type="ECO:0000256" key="8">
    <source>
        <dbReference type="ARBA" id="ARBA00022448"/>
    </source>
</evidence>
<dbReference type="Gene3D" id="1.10.274.10">
    <property type="entry name" value="PtsI, HPr-binding domain"/>
    <property type="match status" value="1"/>
</dbReference>
<evidence type="ECO:0000256" key="12">
    <source>
        <dbReference type="ARBA" id="ARBA00022683"/>
    </source>
</evidence>
<evidence type="ECO:0000256" key="10">
    <source>
        <dbReference type="ARBA" id="ARBA00022597"/>
    </source>
</evidence>
<comment type="subcellular location">
    <subcellularLocation>
        <location evidence="4 17">Cytoplasm</location>
    </subcellularLocation>
</comment>
<dbReference type="InterPro" id="IPR023151">
    <property type="entry name" value="PEP_util_CS"/>
</dbReference>
<dbReference type="InterPro" id="IPR008731">
    <property type="entry name" value="PTS_EIN"/>
</dbReference>
<keyword evidence="10 17" id="KW-0762">Sugar transport</keyword>
<evidence type="ECO:0000313" key="24">
    <source>
        <dbReference type="EMBL" id="HJB41412.1"/>
    </source>
</evidence>
<dbReference type="EC" id="2.7.3.9" evidence="6 17"/>
<dbReference type="GO" id="GO:0009401">
    <property type="term" value="P:phosphoenolpyruvate-dependent sugar phosphotransferase system"/>
    <property type="evidence" value="ECO:0007669"/>
    <property type="project" value="UniProtKB-KW"/>
</dbReference>
<dbReference type="Pfam" id="PF02896">
    <property type="entry name" value="PEP-utilizers_C"/>
    <property type="match status" value="1"/>
</dbReference>
<dbReference type="SUPFAM" id="SSF47831">
    <property type="entry name" value="Enzyme I of the PEP:sugar phosphotransferase system HPr-binding (sub)domain"/>
    <property type="match status" value="1"/>
</dbReference>
<sequence length="559" mass="61625">MITIQGKGVSTGVGIGPLYFFQRQTSEIPRYTVADTDAEWHRFKGAQTGAIEQLGDLAEKARAEAGDEAAMLFETHQMMVEDLDYEEAIEQRITEEKLNAEAAIADTAEQFAAMFEAMDDTYMQARAADVKDVSRRLLDILAGNVAGGIASDEPVVLAADDLAPSETVQLDKSKILGFITAGGSGSSHTAILARTMGIPAIVGVGGALKPEYAGRQVILDGATGNVVIDPDDMTRDKLMKKREEQLRLQRLLETLKGQPNVTKDGKSIRIYCNIGSPEDVHAVQVNDGGGIGLFRSEFLYLNCEDYPTEDQQFQAYKQVLADMDGKEVIIRTLDIGADKQIGYFNLPQEENPAMGMRALRICLTRPEVFRTQLRALYRASAFGKLRIMFPMVTNIWEVREAKRLCEEVKRDLKQEGIPYGEDVEIGIMIETPAAVILSDRLAKEVDFFSVGTNDLTQYTLACDRQNNDLGRFFDPHHPAVLRMLKMVADNAHKNGIWVGICGELGADLTLTETFLAIGIDELSVSPRAVLPLRNAVRMTDTRESSPRILAALADEYAHV</sequence>
<dbReference type="PANTHER" id="PTHR46244:SF3">
    <property type="entry name" value="PHOSPHOENOLPYRUVATE-PROTEIN PHOSPHOTRANSFERASE"/>
    <property type="match status" value="1"/>
</dbReference>
<feature type="binding site" evidence="20">
    <location>
        <position position="430"/>
    </location>
    <ligand>
        <name>Mg(2+)</name>
        <dbReference type="ChEBI" id="CHEBI:18420"/>
    </ligand>
</feature>
<dbReference type="InterPro" id="IPR024692">
    <property type="entry name" value="PTS_EI"/>
</dbReference>
<name>A0A9D2M5G6_9FIRM</name>
<evidence type="ECO:0000259" key="23">
    <source>
        <dbReference type="Pfam" id="PF05524"/>
    </source>
</evidence>
<comment type="catalytic activity">
    <reaction evidence="1 17">
        <text>L-histidyl-[protein] + phosphoenolpyruvate = N(pros)-phospho-L-histidyl-[protein] + pyruvate</text>
        <dbReference type="Rhea" id="RHEA:23880"/>
        <dbReference type="Rhea" id="RHEA-COMP:9745"/>
        <dbReference type="Rhea" id="RHEA-COMP:9746"/>
        <dbReference type="ChEBI" id="CHEBI:15361"/>
        <dbReference type="ChEBI" id="CHEBI:29979"/>
        <dbReference type="ChEBI" id="CHEBI:58702"/>
        <dbReference type="ChEBI" id="CHEBI:64837"/>
        <dbReference type="EC" id="2.7.3.9"/>
    </reaction>
</comment>
<dbReference type="InterPro" id="IPR036618">
    <property type="entry name" value="PtsI_HPr-bd_sf"/>
</dbReference>
<dbReference type="InterPro" id="IPR000121">
    <property type="entry name" value="PEP_util_C"/>
</dbReference>
<keyword evidence="11 17" id="KW-0808">Transferase</keyword>
<dbReference type="InterPro" id="IPR006318">
    <property type="entry name" value="PTS_EI-like"/>
</dbReference>
<dbReference type="NCBIfam" id="TIGR01417">
    <property type="entry name" value="PTS_I_fam"/>
    <property type="match status" value="1"/>
</dbReference>
<keyword evidence="9 17" id="KW-0963">Cytoplasm</keyword>
<dbReference type="Pfam" id="PF05524">
    <property type="entry name" value="PEP-utilisers_N"/>
    <property type="match status" value="1"/>
</dbReference>
<evidence type="ECO:0000256" key="11">
    <source>
        <dbReference type="ARBA" id="ARBA00022679"/>
    </source>
</evidence>
<evidence type="ECO:0000256" key="18">
    <source>
        <dbReference type="PIRSR" id="PIRSR000732-1"/>
    </source>
</evidence>
<keyword evidence="8 17" id="KW-0813">Transport</keyword>
<feature type="active site" description="Proton donor" evidence="18">
    <location>
        <position position="501"/>
    </location>
</feature>
<evidence type="ECO:0000256" key="20">
    <source>
        <dbReference type="PIRSR" id="PIRSR000732-3"/>
    </source>
</evidence>
<evidence type="ECO:0000313" key="25">
    <source>
        <dbReference type="Proteomes" id="UP000886803"/>
    </source>
</evidence>
<evidence type="ECO:0000256" key="2">
    <source>
        <dbReference type="ARBA" id="ARBA00001946"/>
    </source>
</evidence>
<organism evidence="24 25">
    <name type="scientific">Candidatus Gemmiger avicola</name>
    <dbReference type="NCBI Taxonomy" id="2838605"/>
    <lineage>
        <taxon>Bacteria</taxon>
        <taxon>Bacillati</taxon>
        <taxon>Bacillota</taxon>
        <taxon>Clostridia</taxon>
        <taxon>Eubacteriales</taxon>
        <taxon>Gemmiger</taxon>
    </lineage>
</organism>
<dbReference type="GO" id="GO:0008965">
    <property type="term" value="F:phosphoenolpyruvate-protein phosphotransferase activity"/>
    <property type="evidence" value="ECO:0007669"/>
    <property type="project" value="UniProtKB-EC"/>
</dbReference>
<dbReference type="Gene3D" id="3.50.30.10">
    <property type="entry name" value="Phosphohistidine domain"/>
    <property type="match status" value="1"/>
</dbReference>
<comment type="function">
    <text evidence="3 17">General (non sugar-specific) component of the phosphoenolpyruvate-dependent sugar phosphotransferase system (sugar PTS). This major carbohydrate active-transport system catalyzes the phosphorylation of incoming sugar substrates concomitantly with their translocation across the cell membrane. Enzyme I transfers the phosphoryl group from phosphoenolpyruvate (PEP) to the phosphoryl carrier protein (HPr).</text>
</comment>
<dbReference type="Proteomes" id="UP000886803">
    <property type="component" value="Unassembled WGS sequence"/>
</dbReference>
<evidence type="ECO:0000256" key="4">
    <source>
        <dbReference type="ARBA" id="ARBA00004496"/>
    </source>
</evidence>